<feature type="compositionally biased region" description="Pro residues" evidence="1">
    <location>
        <begin position="104"/>
        <end position="184"/>
    </location>
</feature>
<dbReference type="EMBL" id="GBEZ01002301">
    <property type="protein sequence ID" value="JAC82739.1"/>
    <property type="molecule type" value="Transcribed_RNA"/>
</dbReference>
<accession>A0A061SI70</accession>
<dbReference type="PRINTS" id="PR01217">
    <property type="entry name" value="PRICHEXTENSN"/>
</dbReference>
<dbReference type="AlphaFoldDB" id="A0A061SI70"/>
<feature type="compositionally biased region" description="Pro residues" evidence="1">
    <location>
        <begin position="191"/>
        <end position="202"/>
    </location>
</feature>
<feature type="region of interest" description="Disordered" evidence="1">
    <location>
        <begin position="104"/>
        <end position="208"/>
    </location>
</feature>
<protein>
    <submittedName>
        <fullName evidence="2">Uncharacterized protein</fullName>
    </submittedName>
</protein>
<reference evidence="2" key="1">
    <citation type="submission" date="2014-05" db="EMBL/GenBank/DDBJ databases">
        <title>The transcriptome of the halophilic microalga Tetraselmis sp. GSL018 isolated from the Great Salt Lake, Utah.</title>
        <authorList>
            <person name="Jinkerson R.E."/>
            <person name="D'Adamo S."/>
            <person name="Posewitz M.C."/>
        </authorList>
    </citation>
    <scope>NUCLEOTIDE SEQUENCE</scope>
    <source>
        <strain evidence="2">GSL018</strain>
    </source>
</reference>
<name>A0A061SI70_9CHLO</name>
<sequence length="314" mass="32312">MQVQPMSDIPCARVLVVVSFWLVSRRVSSQFPSGFAPELGPDFLRASCNISKPLDDGMVRNGTLFSSGVLAVSGMCTAECRVVLAKFMNEDYCILCPPPPSPPSSPPLPPLPPLGPPSPPPPPPPPPPLSPPPLPSLPFPPLPSPPPRPPPPPSPPPLPVPPVPPPLLPPIPSSPPPPSPPPSPHRSQGAPIPPRAPIPAPSSAPLLSGLLSSHRRPICSHPSFRLHTYTAADVVCGPLCGLLPPPPPPLTPFSAPPGRGLCLPSDRPVYGSTALLAALIPASPPCQPPPVTAGTQGSSAGPARSTQLLAEFVS</sequence>
<gene>
    <name evidence="2" type="ORF">TSPGSL018_5010</name>
</gene>
<evidence type="ECO:0000256" key="1">
    <source>
        <dbReference type="SAM" id="MobiDB-lite"/>
    </source>
</evidence>
<organism evidence="2">
    <name type="scientific">Tetraselmis sp. GSL018</name>
    <dbReference type="NCBI Taxonomy" id="582737"/>
    <lineage>
        <taxon>Eukaryota</taxon>
        <taxon>Viridiplantae</taxon>
        <taxon>Chlorophyta</taxon>
        <taxon>core chlorophytes</taxon>
        <taxon>Chlorodendrophyceae</taxon>
        <taxon>Chlorodendrales</taxon>
        <taxon>Chlorodendraceae</taxon>
        <taxon>Tetraselmis</taxon>
    </lineage>
</organism>
<proteinExistence type="predicted"/>
<evidence type="ECO:0000313" key="2">
    <source>
        <dbReference type="EMBL" id="JAC82739.1"/>
    </source>
</evidence>